<feature type="transmembrane region" description="Helical" evidence="1">
    <location>
        <begin position="179"/>
        <end position="198"/>
    </location>
</feature>
<name>A0ABQ7I0I6_9MICR</name>
<proteinExistence type="predicted"/>
<keyword evidence="1" id="KW-0812">Transmembrane</keyword>
<dbReference type="Proteomes" id="UP001516464">
    <property type="component" value="Unassembled WGS sequence"/>
</dbReference>
<reference evidence="2 3" key="1">
    <citation type="submission" date="2019-01" db="EMBL/GenBank/DDBJ databases">
        <title>Genomes sequencing and comparative genomics of infectious freshwater microsporidia, Cucumispora dikerogammari and Thelohania contejeani.</title>
        <authorList>
            <person name="Cormier A."/>
            <person name="Giraud I."/>
            <person name="Wattier R."/>
            <person name="Teixeira M."/>
            <person name="Grandjean F."/>
            <person name="Rigaud T."/>
            <person name="Cordaux R."/>
        </authorList>
    </citation>
    <scope>NUCLEOTIDE SEQUENCE [LARGE SCALE GENOMIC DNA]</scope>
    <source>
        <strain evidence="2">T1</strain>
        <tissue evidence="2">Spores</tissue>
    </source>
</reference>
<dbReference type="Gene3D" id="3.30.70.1230">
    <property type="entry name" value="Nucleotide cyclase"/>
    <property type="match status" value="1"/>
</dbReference>
<evidence type="ECO:0000256" key="1">
    <source>
        <dbReference type="SAM" id="Phobius"/>
    </source>
</evidence>
<keyword evidence="1" id="KW-1133">Transmembrane helix</keyword>
<dbReference type="SUPFAM" id="SSF55073">
    <property type="entry name" value="Nucleotide cyclase"/>
    <property type="match status" value="1"/>
</dbReference>
<dbReference type="InterPro" id="IPR029787">
    <property type="entry name" value="Nucleotide_cyclase"/>
</dbReference>
<keyword evidence="1" id="KW-0472">Membrane</keyword>
<organism evidence="2 3">
    <name type="scientific">Astathelohania contejeani</name>
    <dbReference type="NCBI Taxonomy" id="164912"/>
    <lineage>
        <taxon>Eukaryota</taxon>
        <taxon>Fungi</taxon>
        <taxon>Fungi incertae sedis</taxon>
        <taxon>Microsporidia</taxon>
        <taxon>Astathelohaniidae</taxon>
        <taxon>Astathelohania</taxon>
    </lineage>
</organism>
<comment type="caution">
    <text evidence="2">The sequence shown here is derived from an EMBL/GenBank/DDBJ whole genome shotgun (WGS) entry which is preliminary data.</text>
</comment>
<evidence type="ECO:0000313" key="3">
    <source>
        <dbReference type="Proteomes" id="UP001516464"/>
    </source>
</evidence>
<protein>
    <recommendedName>
        <fullName evidence="4">Guanylate cyclase domain-containing protein</fullName>
    </recommendedName>
</protein>
<gene>
    <name evidence="2" type="ORF">TCON_0824</name>
</gene>
<evidence type="ECO:0008006" key="4">
    <source>
        <dbReference type="Google" id="ProtNLM"/>
    </source>
</evidence>
<keyword evidence="3" id="KW-1185">Reference proteome</keyword>
<dbReference type="EMBL" id="SBIQ01000037">
    <property type="protein sequence ID" value="KAF7683974.1"/>
    <property type="molecule type" value="Genomic_DNA"/>
</dbReference>
<evidence type="ECO:0000313" key="2">
    <source>
        <dbReference type="EMBL" id="KAF7683974.1"/>
    </source>
</evidence>
<accession>A0ABQ7I0I6</accession>
<sequence>MVKRRRDRKHVDKKNKSGMQEIQLCSVYPEFEKGFFSDFVLLQNGTFRCLETKSTRSLYTQLLYEGGYYERRYFIIGKVSGDEFDELIFFLTKGETLEQMIPQITFDFYILVYERIFSDNKSIAKSFMDVNHKYVRNNGQVIKSDITDVDDKVIKVFFGDNAFSSVKNEKKSGISKRNYLITAAYLLLIIYSIIYLLLTEKKTDQRDDKEEEDEHIMSKIVKFILFIIFDKMDILFMPMRVVSFILRHIVGFFKDKPINRNYKIGNSSFVNPSDKVRYYFESKEMQIKFYFNWLFTIRKKRLRRRMEILKELNFQIRKSHSILNQRVVVFVKFINEESKTATSSNNTFDFNECKYDNIAKEYKKWDAHEIRAMDMAYQNILMELANAFGVHIKENYLDFSILVFPDSYTAVAFSMILQNLVSEGRNIFDSLLYKKNYSLRIGISKSEYGVIEKFDDSAIIKKYFMGQYMNHASRLLSLNKYECIIVSDNVYHDLPEEFSQISFYLGHPKMKGISYSPTYAIM</sequence>